<evidence type="ECO:0000313" key="3">
    <source>
        <dbReference type="EMBL" id="GJG58947.1"/>
    </source>
</evidence>
<organism evidence="3 4">
    <name type="scientific">Prevotella lacticifex</name>
    <dbReference type="NCBI Taxonomy" id="2854755"/>
    <lineage>
        <taxon>Bacteria</taxon>
        <taxon>Pseudomonadati</taxon>
        <taxon>Bacteroidota</taxon>
        <taxon>Bacteroidia</taxon>
        <taxon>Bacteroidales</taxon>
        <taxon>Prevotellaceae</taxon>
        <taxon>Prevotella</taxon>
    </lineage>
</organism>
<accession>A0A9R1CA78</accession>
<keyword evidence="2" id="KW-1133">Transmembrane helix</keyword>
<feature type="transmembrane region" description="Helical" evidence="2">
    <location>
        <begin position="14"/>
        <end position="34"/>
    </location>
</feature>
<proteinExistence type="predicted"/>
<sequence length="151" mass="16368">MSDNNNDPKLSKGLRIFIVVGTIIIVLFSAFYYTSHSGGSEYTRTEIEPDSNLADKELVVKQDTLRRDTAAADSANKEEEEQAKKLYNSIRGNVRHHSHNVDNTEEETDDGSAADASADAGSQTDADKATAAPASPKQEPSAKSPKVENIE</sequence>
<dbReference type="EMBL" id="BPUB01000002">
    <property type="protein sequence ID" value="GJG58947.1"/>
    <property type="molecule type" value="Genomic_DNA"/>
</dbReference>
<gene>
    <name evidence="3" type="ORF">PRLR5076_17980</name>
</gene>
<feature type="region of interest" description="Disordered" evidence="1">
    <location>
        <begin position="63"/>
        <end position="151"/>
    </location>
</feature>
<protein>
    <submittedName>
        <fullName evidence="3">Uncharacterized protein</fullName>
    </submittedName>
</protein>
<evidence type="ECO:0000313" key="4">
    <source>
        <dbReference type="Proteomes" id="UP000825483"/>
    </source>
</evidence>
<dbReference type="RefSeq" id="WP_223925888.1">
    <property type="nucleotide sequence ID" value="NZ_BPTU01000001.1"/>
</dbReference>
<comment type="caution">
    <text evidence="3">The sequence shown here is derived from an EMBL/GenBank/DDBJ whole genome shotgun (WGS) entry which is preliminary data.</text>
</comment>
<keyword evidence="2" id="KW-0472">Membrane</keyword>
<reference evidence="3" key="1">
    <citation type="journal article" date="2022" name="Int. J. Syst. Evol. Microbiol.">
        <title>Prevotella lacticifex sp. nov., isolated from the rumen of cows.</title>
        <authorList>
            <person name="Shinkai T."/>
            <person name="Ikeyama N."/>
            <person name="Kumagai M."/>
            <person name="Ohmori H."/>
            <person name="Sakamoto M."/>
            <person name="Ohkuma M."/>
            <person name="Mitsumori M."/>
        </authorList>
    </citation>
    <scope>NUCLEOTIDE SEQUENCE</scope>
    <source>
        <strain evidence="3">R5076</strain>
    </source>
</reference>
<keyword evidence="4" id="KW-1185">Reference proteome</keyword>
<feature type="compositionally biased region" description="Acidic residues" evidence="1">
    <location>
        <begin position="103"/>
        <end position="112"/>
    </location>
</feature>
<dbReference type="GeneID" id="72467007"/>
<keyword evidence="2" id="KW-0812">Transmembrane</keyword>
<dbReference type="Proteomes" id="UP000825483">
    <property type="component" value="Unassembled WGS sequence"/>
</dbReference>
<dbReference type="AlphaFoldDB" id="A0A9R1CA78"/>
<evidence type="ECO:0000256" key="1">
    <source>
        <dbReference type="SAM" id="MobiDB-lite"/>
    </source>
</evidence>
<feature type="compositionally biased region" description="Low complexity" evidence="1">
    <location>
        <begin position="113"/>
        <end position="124"/>
    </location>
</feature>
<evidence type="ECO:0000256" key="2">
    <source>
        <dbReference type="SAM" id="Phobius"/>
    </source>
</evidence>
<name>A0A9R1CA78_9BACT</name>